<dbReference type="Proteomes" id="UP001321421">
    <property type="component" value="Chromosome"/>
</dbReference>
<proteinExistence type="predicted"/>
<dbReference type="EMBL" id="AP027735">
    <property type="protein sequence ID" value="BDZ57871.1"/>
    <property type="molecule type" value="Genomic_DNA"/>
</dbReference>
<protein>
    <recommendedName>
        <fullName evidence="3">Homeodomain-like domain-containing protein</fullName>
    </recommendedName>
</protein>
<sequence length="81" mass="8840">MTDAICPKCNRRMTLLGTSDGSSRDDAEHRATLIRLREDRADVEQRLRDAILAAAGAGMPETQIAEAAGIARMTVRSWLGK</sequence>
<evidence type="ECO:0008006" key="3">
    <source>
        <dbReference type="Google" id="ProtNLM"/>
    </source>
</evidence>
<accession>A0ABM8HAB7</accession>
<gene>
    <name evidence="1" type="ORF">GCM10025872_15280</name>
</gene>
<dbReference type="RefSeq" id="WP_289232748.1">
    <property type="nucleotide sequence ID" value="NZ_AP027735.1"/>
</dbReference>
<evidence type="ECO:0000313" key="1">
    <source>
        <dbReference type="EMBL" id="BDZ57871.1"/>
    </source>
</evidence>
<keyword evidence="2" id="KW-1185">Reference proteome</keyword>
<reference evidence="2" key="1">
    <citation type="journal article" date="2019" name="Int. J. Syst. Evol. Microbiol.">
        <title>The Global Catalogue of Microorganisms (GCM) 10K type strain sequencing project: providing services to taxonomists for standard genome sequencing and annotation.</title>
        <authorList>
            <consortium name="The Broad Institute Genomics Platform"/>
            <consortium name="The Broad Institute Genome Sequencing Center for Infectious Disease"/>
            <person name="Wu L."/>
            <person name="Ma J."/>
        </authorList>
    </citation>
    <scope>NUCLEOTIDE SEQUENCE [LARGE SCALE GENOMIC DNA]</scope>
    <source>
        <strain evidence="2">NBRC 110608</strain>
    </source>
</reference>
<evidence type="ECO:0000313" key="2">
    <source>
        <dbReference type="Proteomes" id="UP001321421"/>
    </source>
</evidence>
<name>A0ABM8HAB7_9MICO</name>
<organism evidence="1 2">
    <name type="scientific">Barrientosiimonas endolithica</name>
    <dbReference type="NCBI Taxonomy" id="1535208"/>
    <lineage>
        <taxon>Bacteria</taxon>
        <taxon>Bacillati</taxon>
        <taxon>Actinomycetota</taxon>
        <taxon>Actinomycetes</taxon>
        <taxon>Micrococcales</taxon>
        <taxon>Dermacoccaceae</taxon>
        <taxon>Barrientosiimonas</taxon>
    </lineage>
</organism>